<evidence type="ECO:0000313" key="4">
    <source>
        <dbReference type="Proteomes" id="UP000027265"/>
    </source>
</evidence>
<keyword evidence="2" id="KW-0472">Membrane</keyword>
<evidence type="ECO:0000256" key="1">
    <source>
        <dbReference type="SAM" id="MobiDB-lite"/>
    </source>
</evidence>
<keyword evidence="4" id="KW-1185">Reference proteome</keyword>
<dbReference type="Proteomes" id="UP000027265">
    <property type="component" value="Unassembled WGS sequence"/>
</dbReference>
<name>A0A067PZW9_9AGAM</name>
<evidence type="ECO:0000256" key="2">
    <source>
        <dbReference type="SAM" id="Phobius"/>
    </source>
</evidence>
<gene>
    <name evidence="3" type="ORF">JAAARDRAFT_301765</name>
</gene>
<keyword evidence="2" id="KW-1133">Transmembrane helix</keyword>
<protein>
    <submittedName>
        <fullName evidence="3">Uncharacterized protein</fullName>
    </submittedName>
</protein>
<reference evidence="4" key="1">
    <citation type="journal article" date="2014" name="Proc. Natl. Acad. Sci. U.S.A.">
        <title>Extensive sampling of basidiomycete genomes demonstrates inadequacy of the white-rot/brown-rot paradigm for wood decay fungi.</title>
        <authorList>
            <person name="Riley R."/>
            <person name="Salamov A.A."/>
            <person name="Brown D.W."/>
            <person name="Nagy L.G."/>
            <person name="Floudas D."/>
            <person name="Held B.W."/>
            <person name="Levasseur A."/>
            <person name="Lombard V."/>
            <person name="Morin E."/>
            <person name="Otillar R."/>
            <person name="Lindquist E.A."/>
            <person name="Sun H."/>
            <person name="LaButti K.M."/>
            <person name="Schmutz J."/>
            <person name="Jabbour D."/>
            <person name="Luo H."/>
            <person name="Baker S.E."/>
            <person name="Pisabarro A.G."/>
            <person name="Walton J.D."/>
            <person name="Blanchette R.A."/>
            <person name="Henrissat B."/>
            <person name="Martin F."/>
            <person name="Cullen D."/>
            <person name="Hibbett D.S."/>
            <person name="Grigoriev I.V."/>
        </authorList>
    </citation>
    <scope>NUCLEOTIDE SEQUENCE [LARGE SCALE GENOMIC DNA]</scope>
    <source>
        <strain evidence="4">MUCL 33604</strain>
    </source>
</reference>
<dbReference type="HOGENOM" id="CLU_1245534_0_0_1"/>
<dbReference type="OrthoDB" id="3365917at2759"/>
<organism evidence="3 4">
    <name type="scientific">Jaapia argillacea MUCL 33604</name>
    <dbReference type="NCBI Taxonomy" id="933084"/>
    <lineage>
        <taxon>Eukaryota</taxon>
        <taxon>Fungi</taxon>
        <taxon>Dikarya</taxon>
        <taxon>Basidiomycota</taxon>
        <taxon>Agaricomycotina</taxon>
        <taxon>Agaricomycetes</taxon>
        <taxon>Agaricomycetidae</taxon>
        <taxon>Jaapiales</taxon>
        <taxon>Jaapiaceae</taxon>
        <taxon>Jaapia</taxon>
    </lineage>
</organism>
<dbReference type="InParanoid" id="A0A067PZW9"/>
<sequence>MVQWYRASSFGLSLDPYNNSASLPSNMPSSNSTPALPLIADTPLPALNQTWLHCLNTTIAASLPLVDPPPKLSAAEIIQAVFLGLTGLSLCAMVVWFIVEKAKRDGGQWVRGKVEVVKANLAEKKRERRERKEREAKKVPPKRQYSTLEDVNGGTMTDSEILEGDIIMKPLDTLTSPIFYDQVAKDSKARDPIRRTKSVPTIRLTELEESHYYYGPFGRTRK</sequence>
<accession>A0A067PZW9</accession>
<dbReference type="EMBL" id="KL197721">
    <property type="protein sequence ID" value="KDQ56807.1"/>
    <property type="molecule type" value="Genomic_DNA"/>
</dbReference>
<feature type="compositionally biased region" description="Basic and acidic residues" evidence="1">
    <location>
        <begin position="125"/>
        <end position="138"/>
    </location>
</feature>
<dbReference type="AlphaFoldDB" id="A0A067PZW9"/>
<dbReference type="STRING" id="933084.A0A067PZW9"/>
<feature type="region of interest" description="Disordered" evidence="1">
    <location>
        <begin position="125"/>
        <end position="152"/>
    </location>
</feature>
<keyword evidence="2" id="KW-0812">Transmembrane</keyword>
<proteinExistence type="predicted"/>
<feature type="transmembrane region" description="Helical" evidence="2">
    <location>
        <begin position="77"/>
        <end position="99"/>
    </location>
</feature>
<evidence type="ECO:0000313" key="3">
    <source>
        <dbReference type="EMBL" id="KDQ56807.1"/>
    </source>
</evidence>